<proteinExistence type="predicted"/>
<dbReference type="HOGENOM" id="CLU_1015088_0_0_0"/>
<evidence type="ECO:0000313" key="3">
    <source>
        <dbReference type="Proteomes" id="UP000001887"/>
    </source>
</evidence>
<accession>D2R0A4</accession>
<name>D2R0A4_PIRSD</name>
<protein>
    <submittedName>
        <fullName evidence="2">Uncharacterized protein</fullName>
    </submittedName>
</protein>
<keyword evidence="3" id="KW-1185">Reference proteome</keyword>
<dbReference type="Gene3D" id="3.55.50.30">
    <property type="match status" value="1"/>
</dbReference>
<sequence precursor="true">MNTASLVAISEAKTSSVRTLAWRLRSLGAIGLSLALCIPVAGQDTGGPGSLGGSAPVGEKVENGGGVAPKPEAAARAAKGLATKEQAPNPVEKALAATMSVDFQDTPLRDVIQFLKETTGVPIYIASAKLEETGLSDDVPVSISAENLPMITVLEMILEPLDLAVVDYENRILITSADAASSILDSRIYDVSAIQRAAGEVVGDSITSDELIELITKLVEPTNWSAVGGPGEITRLGEKIVILQDHHSHRQIEKLLRKMARSLDIDPNLVRITR</sequence>
<dbReference type="Proteomes" id="UP000001887">
    <property type="component" value="Chromosome"/>
</dbReference>
<evidence type="ECO:0000313" key="2">
    <source>
        <dbReference type="EMBL" id="ADB14772.1"/>
    </source>
</evidence>
<dbReference type="EMBL" id="CP001848">
    <property type="protein sequence ID" value="ADB14772.1"/>
    <property type="molecule type" value="Genomic_DNA"/>
</dbReference>
<dbReference type="AlphaFoldDB" id="D2R0A4"/>
<reference evidence="2 3" key="1">
    <citation type="journal article" date="2009" name="Stand. Genomic Sci.">
        <title>Complete genome sequence of Pirellula staleyi type strain (ATCC 27377).</title>
        <authorList>
            <person name="Clum A."/>
            <person name="Tindall B.J."/>
            <person name="Sikorski J."/>
            <person name="Ivanova N."/>
            <person name="Mavrommatis K."/>
            <person name="Lucas S."/>
            <person name="Glavina del Rio T."/>
            <person name="Nolan M."/>
            <person name="Chen F."/>
            <person name="Tice H."/>
            <person name="Pitluck S."/>
            <person name="Cheng J.F."/>
            <person name="Chertkov O."/>
            <person name="Brettin T."/>
            <person name="Han C."/>
            <person name="Detter J.C."/>
            <person name="Kuske C."/>
            <person name="Bruce D."/>
            <person name="Goodwin L."/>
            <person name="Ovchinikova G."/>
            <person name="Pati A."/>
            <person name="Mikhailova N."/>
            <person name="Chen A."/>
            <person name="Palaniappan K."/>
            <person name="Land M."/>
            <person name="Hauser L."/>
            <person name="Chang Y.J."/>
            <person name="Jeffries C.D."/>
            <person name="Chain P."/>
            <person name="Rohde M."/>
            <person name="Goker M."/>
            <person name="Bristow J."/>
            <person name="Eisen J.A."/>
            <person name="Markowitz V."/>
            <person name="Hugenholtz P."/>
            <person name="Kyrpides N.C."/>
            <person name="Klenk H.P."/>
            <person name="Lapidus A."/>
        </authorList>
    </citation>
    <scope>NUCLEOTIDE SEQUENCE [LARGE SCALE GENOMIC DNA]</scope>
    <source>
        <strain evidence="3">ATCC 27377 / DSM 6068 / ICPB 4128</strain>
    </source>
</reference>
<gene>
    <name evidence="2" type="ordered locus">Psta_0075</name>
</gene>
<feature type="region of interest" description="Disordered" evidence="1">
    <location>
        <begin position="49"/>
        <end position="76"/>
    </location>
</feature>
<evidence type="ECO:0000256" key="1">
    <source>
        <dbReference type="SAM" id="MobiDB-lite"/>
    </source>
</evidence>
<organism evidence="2 3">
    <name type="scientific">Pirellula staleyi (strain ATCC 27377 / DSM 6068 / ICPB 4128)</name>
    <name type="common">Pirella staleyi</name>
    <dbReference type="NCBI Taxonomy" id="530564"/>
    <lineage>
        <taxon>Bacteria</taxon>
        <taxon>Pseudomonadati</taxon>
        <taxon>Planctomycetota</taxon>
        <taxon>Planctomycetia</taxon>
        <taxon>Pirellulales</taxon>
        <taxon>Pirellulaceae</taxon>
        <taxon>Pirellula</taxon>
    </lineage>
</organism>
<dbReference type="KEGG" id="psl:Psta_0075"/>
<dbReference type="OrthoDB" id="291047at2"/>
<dbReference type="eggNOG" id="COG4796">
    <property type="taxonomic scope" value="Bacteria"/>
</dbReference>